<dbReference type="EMBL" id="OU503057">
    <property type="protein sequence ID" value="CAI9786408.1"/>
    <property type="molecule type" value="Genomic_DNA"/>
</dbReference>
<proteinExistence type="predicted"/>
<organism evidence="1 2">
    <name type="scientific">Fraxinus pennsylvanica</name>
    <dbReference type="NCBI Taxonomy" id="56036"/>
    <lineage>
        <taxon>Eukaryota</taxon>
        <taxon>Viridiplantae</taxon>
        <taxon>Streptophyta</taxon>
        <taxon>Embryophyta</taxon>
        <taxon>Tracheophyta</taxon>
        <taxon>Spermatophyta</taxon>
        <taxon>Magnoliopsida</taxon>
        <taxon>eudicotyledons</taxon>
        <taxon>Gunneridae</taxon>
        <taxon>Pentapetalae</taxon>
        <taxon>asterids</taxon>
        <taxon>lamiids</taxon>
        <taxon>Lamiales</taxon>
        <taxon>Oleaceae</taxon>
        <taxon>Oleeae</taxon>
        <taxon>Fraxinus</taxon>
    </lineage>
</organism>
<gene>
    <name evidence="1" type="ORF">FPE_LOCUS33838</name>
</gene>
<evidence type="ECO:0000313" key="1">
    <source>
        <dbReference type="EMBL" id="CAI9786408.1"/>
    </source>
</evidence>
<accession>A0AAD2AEY6</accession>
<protein>
    <submittedName>
        <fullName evidence="1">Uncharacterized protein</fullName>
    </submittedName>
</protein>
<dbReference type="Proteomes" id="UP000834106">
    <property type="component" value="Chromosome 22"/>
</dbReference>
<sequence length="114" mass="13180">MRQIELWDFSDFGNKVSLRFEEKLWIPKHISPVIEQSNVVVNDDIQTLKYQSGKIIILSKDDSGMLNITSGKALLYVEMALKNKSGNLRDRMASDEFSQRCSSLIKIRTRLLKF</sequence>
<name>A0AAD2AEY6_9LAMI</name>
<evidence type="ECO:0000313" key="2">
    <source>
        <dbReference type="Proteomes" id="UP000834106"/>
    </source>
</evidence>
<reference evidence="1" key="1">
    <citation type="submission" date="2023-05" db="EMBL/GenBank/DDBJ databases">
        <authorList>
            <person name="Huff M."/>
        </authorList>
    </citation>
    <scope>NUCLEOTIDE SEQUENCE</scope>
</reference>
<keyword evidence="2" id="KW-1185">Reference proteome</keyword>
<dbReference type="AlphaFoldDB" id="A0AAD2AEY6"/>